<accession>A0ACB7WJQ9</accession>
<keyword evidence="2" id="KW-1185">Reference proteome</keyword>
<evidence type="ECO:0000313" key="1">
    <source>
        <dbReference type="EMBL" id="KAH7688296.1"/>
    </source>
</evidence>
<name>A0ACB7WJQ9_DIOAL</name>
<organism evidence="1 2">
    <name type="scientific">Dioscorea alata</name>
    <name type="common">Purple yam</name>
    <dbReference type="NCBI Taxonomy" id="55571"/>
    <lineage>
        <taxon>Eukaryota</taxon>
        <taxon>Viridiplantae</taxon>
        <taxon>Streptophyta</taxon>
        <taxon>Embryophyta</taxon>
        <taxon>Tracheophyta</taxon>
        <taxon>Spermatophyta</taxon>
        <taxon>Magnoliopsida</taxon>
        <taxon>Liliopsida</taxon>
        <taxon>Dioscoreales</taxon>
        <taxon>Dioscoreaceae</taxon>
        <taxon>Dioscorea</taxon>
    </lineage>
</organism>
<proteinExistence type="predicted"/>
<sequence length="369" mass="42870">MAYCPELRENIMGDVTKYLPLQDYIRFGAIHPSWSAMAKARYHPPDHGFPLLIVNDGNQEGELRLFNISSQSFYPLNLPHGYHCCGSSRGWLLIMNSSMKMCLLNPFSKAEIELPTFLLSESEYEAFVDIGERMNKPTHELLLERFIVRAVLSVDPEKCSDYIIMVISYDLLYLRFWRSGDSSWTVMNIPGYEVFWDVIWYKGAFHALSNCNEVFEVCLSPKLGFKKLARLYGPTTLSRYLVDCMGDLMIIERCVKKTDTRHFYTIRFDVHKLDEKEMEFIEVESIGDHALFIGRNSTIAIPASKFPRCLSDSIYFTDHSPLTIHKYGYEDIGLYNMKNKTVEMFPPKGVYTPKFQPLWFEAYIYVIIN</sequence>
<evidence type="ECO:0000313" key="2">
    <source>
        <dbReference type="Proteomes" id="UP000827976"/>
    </source>
</evidence>
<gene>
    <name evidence="1" type="ORF">IHE45_03G024700</name>
</gene>
<reference evidence="2" key="1">
    <citation type="journal article" date="2022" name="Nat. Commun.">
        <title>Chromosome evolution and the genetic basis of agronomically important traits in greater yam.</title>
        <authorList>
            <person name="Bredeson J.V."/>
            <person name="Lyons J.B."/>
            <person name="Oniyinde I.O."/>
            <person name="Okereke N.R."/>
            <person name="Kolade O."/>
            <person name="Nnabue I."/>
            <person name="Nwadili C.O."/>
            <person name="Hribova E."/>
            <person name="Parker M."/>
            <person name="Nwogha J."/>
            <person name="Shu S."/>
            <person name="Carlson J."/>
            <person name="Kariba R."/>
            <person name="Muthemba S."/>
            <person name="Knop K."/>
            <person name="Barton G.J."/>
            <person name="Sherwood A.V."/>
            <person name="Lopez-Montes A."/>
            <person name="Asiedu R."/>
            <person name="Jamnadass R."/>
            <person name="Muchugi A."/>
            <person name="Goodstein D."/>
            <person name="Egesi C.N."/>
            <person name="Featherston J."/>
            <person name="Asfaw A."/>
            <person name="Simpson G.G."/>
            <person name="Dolezel J."/>
            <person name="Hendre P.S."/>
            <person name="Van Deynze A."/>
            <person name="Kumar P.L."/>
            <person name="Obidiegwu J.E."/>
            <person name="Bhattacharjee R."/>
            <person name="Rokhsar D.S."/>
        </authorList>
    </citation>
    <scope>NUCLEOTIDE SEQUENCE [LARGE SCALE GENOMIC DNA]</scope>
    <source>
        <strain evidence="2">cv. TDa95/00328</strain>
    </source>
</reference>
<protein>
    <submittedName>
        <fullName evidence="1">Uncharacterized protein</fullName>
    </submittedName>
</protein>
<comment type="caution">
    <text evidence="1">The sequence shown here is derived from an EMBL/GenBank/DDBJ whole genome shotgun (WGS) entry which is preliminary data.</text>
</comment>
<dbReference type="EMBL" id="CM037013">
    <property type="protein sequence ID" value="KAH7688296.1"/>
    <property type="molecule type" value="Genomic_DNA"/>
</dbReference>
<dbReference type="Proteomes" id="UP000827976">
    <property type="component" value="Chromosome 3"/>
</dbReference>